<feature type="domain" description="HMA" evidence="2">
    <location>
        <begin position="29"/>
        <end position="100"/>
    </location>
</feature>
<keyword evidence="4" id="KW-1185">Reference proteome</keyword>
<dbReference type="CDD" id="cd00371">
    <property type="entry name" value="HMA"/>
    <property type="match status" value="1"/>
</dbReference>
<evidence type="ECO:0000259" key="2">
    <source>
        <dbReference type="PROSITE" id="PS50846"/>
    </source>
</evidence>
<gene>
    <name evidence="3" type="ORF">N5A92_18330</name>
</gene>
<keyword evidence="1" id="KW-0732">Signal</keyword>
<organism evidence="3 4">
    <name type="scientific">Chelativorans salis</name>
    <dbReference type="NCBI Taxonomy" id="2978478"/>
    <lineage>
        <taxon>Bacteria</taxon>
        <taxon>Pseudomonadati</taxon>
        <taxon>Pseudomonadota</taxon>
        <taxon>Alphaproteobacteria</taxon>
        <taxon>Hyphomicrobiales</taxon>
        <taxon>Phyllobacteriaceae</taxon>
        <taxon>Chelativorans</taxon>
    </lineage>
</organism>
<dbReference type="SUPFAM" id="SSF55008">
    <property type="entry name" value="HMA, heavy metal-associated domain"/>
    <property type="match status" value="1"/>
</dbReference>
<feature type="chain" id="PRO_5046428663" evidence="1">
    <location>
        <begin position="26"/>
        <end position="107"/>
    </location>
</feature>
<dbReference type="EMBL" id="JAOCZP010000005">
    <property type="protein sequence ID" value="MCT7376981.1"/>
    <property type="molecule type" value="Genomic_DNA"/>
</dbReference>
<proteinExistence type="predicted"/>
<dbReference type="InterPro" id="IPR036163">
    <property type="entry name" value="HMA_dom_sf"/>
</dbReference>
<dbReference type="InterPro" id="IPR006121">
    <property type="entry name" value="HMA_dom"/>
</dbReference>
<comment type="caution">
    <text evidence="3">The sequence shown here is derived from an EMBL/GenBank/DDBJ whole genome shotgun (WGS) entry which is preliminary data.</text>
</comment>
<dbReference type="PROSITE" id="PS50846">
    <property type="entry name" value="HMA_2"/>
    <property type="match status" value="1"/>
</dbReference>
<dbReference type="Gene3D" id="3.30.70.100">
    <property type="match status" value="1"/>
</dbReference>
<feature type="signal peptide" evidence="1">
    <location>
        <begin position="1"/>
        <end position="25"/>
    </location>
</feature>
<reference evidence="3 4" key="1">
    <citation type="submission" date="2022-09" db="EMBL/GenBank/DDBJ databases">
        <title>Chelativorans salina sp. nov., a novel slightly halophilic bacterium isolated from a saline lake sediment enrichment.</title>
        <authorList>
            <person name="Gao L."/>
            <person name="Fang B.-Z."/>
            <person name="Li W.-J."/>
        </authorList>
    </citation>
    <scope>NUCLEOTIDE SEQUENCE [LARGE SCALE GENOMIC DNA]</scope>
    <source>
        <strain evidence="3 4">EGI FJ00035</strain>
    </source>
</reference>
<accession>A0ABT2LRJ9</accession>
<dbReference type="Proteomes" id="UP001320831">
    <property type="component" value="Unassembled WGS sequence"/>
</dbReference>
<dbReference type="Pfam" id="PF00403">
    <property type="entry name" value="HMA"/>
    <property type="match status" value="1"/>
</dbReference>
<evidence type="ECO:0000313" key="3">
    <source>
        <dbReference type="EMBL" id="MCT7376981.1"/>
    </source>
</evidence>
<dbReference type="RefSeq" id="WP_341850072.1">
    <property type="nucleotide sequence ID" value="NZ_JAOCZP010000005.1"/>
</dbReference>
<protein>
    <submittedName>
        <fullName evidence="3">Cation transporter</fullName>
    </submittedName>
</protein>
<evidence type="ECO:0000256" key="1">
    <source>
        <dbReference type="SAM" id="SignalP"/>
    </source>
</evidence>
<sequence>MRISFVRCVAITVASLALLSPVAGYAVERTVTLGVENASCALCAPIVRSVLQRVPGVASVDVVENYSMSPPVSATVVFDDDITNVDALISATTNAGYPSRLALNTGG</sequence>
<name>A0ABT2LRJ9_9HYPH</name>
<evidence type="ECO:0000313" key="4">
    <source>
        <dbReference type="Proteomes" id="UP001320831"/>
    </source>
</evidence>